<keyword evidence="1" id="KW-0560">Oxidoreductase</keyword>
<dbReference type="InterPro" id="IPR029154">
    <property type="entry name" value="HIBADH-like_NADP-bd"/>
</dbReference>
<dbReference type="OrthoDB" id="9812907at2"/>
<dbReference type="EMBL" id="FNTH01000001">
    <property type="protein sequence ID" value="SED41318.1"/>
    <property type="molecule type" value="Genomic_DNA"/>
</dbReference>
<evidence type="ECO:0000313" key="7">
    <source>
        <dbReference type="Proteomes" id="UP000198992"/>
    </source>
</evidence>
<organism evidence="6 7">
    <name type="scientific">Bradyrhizobium erythrophlei</name>
    <dbReference type="NCBI Taxonomy" id="1437360"/>
    <lineage>
        <taxon>Bacteria</taxon>
        <taxon>Pseudomonadati</taxon>
        <taxon>Pseudomonadota</taxon>
        <taxon>Alphaproteobacteria</taxon>
        <taxon>Hyphomicrobiales</taxon>
        <taxon>Nitrobacteraceae</taxon>
        <taxon>Bradyrhizobium</taxon>
    </lineage>
</organism>
<dbReference type="PANTHER" id="PTHR43060:SF15">
    <property type="entry name" value="3-HYDROXYISOBUTYRATE DEHYDROGENASE-LIKE 1, MITOCHONDRIAL-RELATED"/>
    <property type="match status" value="1"/>
</dbReference>
<dbReference type="InterPro" id="IPR008927">
    <property type="entry name" value="6-PGluconate_DH-like_C_sf"/>
</dbReference>
<sequence>MARETPVGMIGLGLMGSALSARLIDAGVGVIGFDVDAAKTDGLRASGAEFAAFAADVAARCRTIVVAVYDAAQVTGLLPDLANAAPPPLVICTTTCAPDEIAAIAEFAARSRLSFIEAPISGTSAEVSAGTATALVAGDRDVIAAAAATLDILCPQRIRVGAIGNASRTKLAINLILQNNRAALAEGIAFAESLGLDGATFLATARQSAAYSAVMDSKGPKMLARDFAPQSHIAQTLKDAELILQEAGRHGLPLPLTSVQAELLRKAIALNGPDSDSAAVIEAIRAGRDQDRDHS</sequence>
<dbReference type="RefSeq" id="WP_092119725.1">
    <property type="nucleotide sequence ID" value="NZ_FNTH01000001.1"/>
</dbReference>
<keyword evidence="2" id="KW-0520">NAD</keyword>
<feature type="active site" evidence="3">
    <location>
        <position position="170"/>
    </location>
</feature>
<dbReference type="PIRSF" id="PIRSF000103">
    <property type="entry name" value="HIBADH"/>
    <property type="match status" value="1"/>
</dbReference>
<protein>
    <submittedName>
        <fullName evidence="6">2-hydroxy-3-oxopropionate reductase</fullName>
    </submittedName>
</protein>
<feature type="domain" description="3-hydroxyisobutyrate dehydrogenase-like NAD-binding" evidence="5">
    <location>
        <begin position="164"/>
        <end position="283"/>
    </location>
</feature>
<dbReference type="GO" id="GO:0050661">
    <property type="term" value="F:NADP binding"/>
    <property type="evidence" value="ECO:0007669"/>
    <property type="project" value="InterPro"/>
</dbReference>
<reference evidence="6 7" key="1">
    <citation type="submission" date="2016-10" db="EMBL/GenBank/DDBJ databases">
        <authorList>
            <person name="de Groot N.N."/>
        </authorList>
    </citation>
    <scope>NUCLEOTIDE SEQUENCE [LARGE SCALE GENOMIC DNA]</scope>
    <source>
        <strain evidence="6 7">MT12</strain>
    </source>
</reference>
<dbReference type="GO" id="GO:0016491">
    <property type="term" value="F:oxidoreductase activity"/>
    <property type="evidence" value="ECO:0007669"/>
    <property type="project" value="UniProtKB-KW"/>
</dbReference>
<evidence type="ECO:0000256" key="2">
    <source>
        <dbReference type="ARBA" id="ARBA00023027"/>
    </source>
</evidence>
<dbReference type="Gene3D" id="1.10.1040.10">
    <property type="entry name" value="N-(1-d-carboxylethyl)-l-norvaline Dehydrogenase, domain 2"/>
    <property type="match status" value="1"/>
</dbReference>
<dbReference type="Pfam" id="PF14833">
    <property type="entry name" value="NAD_binding_11"/>
    <property type="match status" value="1"/>
</dbReference>
<dbReference type="InterPro" id="IPR013328">
    <property type="entry name" value="6PGD_dom2"/>
</dbReference>
<dbReference type="Proteomes" id="UP000198992">
    <property type="component" value="Unassembled WGS sequence"/>
</dbReference>
<evidence type="ECO:0000256" key="3">
    <source>
        <dbReference type="PIRSR" id="PIRSR000103-1"/>
    </source>
</evidence>
<accession>A0A1H5AHF2</accession>
<gene>
    <name evidence="6" type="ORF">SAMN05444164_4683</name>
</gene>
<dbReference type="Pfam" id="PF03446">
    <property type="entry name" value="NAD_binding_2"/>
    <property type="match status" value="1"/>
</dbReference>
<proteinExistence type="predicted"/>
<dbReference type="GO" id="GO:0051287">
    <property type="term" value="F:NAD binding"/>
    <property type="evidence" value="ECO:0007669"/>
    <property type="project" value="InterPro"/>
</dbReference>
<dbReference type="InterPro" id="IPR006115">
    <property type="entry name" value="6PGDH_NADP-bd"/>
</dbReference>
<name>A0A1H5AHF2_9BRAD</name>
<evidence type="ECO:0000259" key="5">
    <source>
        <dbReference type="Pfam" id="PF14833"/>
    </source>
</evidence>
<dbReference type="Gene3D" id="3.40.50.720">
    <property type="entry name" value="NAD(P)-binding Rossmann-like Domain"/>
    <property type="match status" value="1"/>
</dbReference>
<evidence type="ECO:0000256" key="1">
    <source>
        <dbReference type="ARBA" id="ARBA00023002"/>
    </source>
</evidence>
<feature type="domain" description="6-phosphogluconate dehydrogenase NADP-binding" evidence="4">
    <location>
        <begin position="7"/>
        <end position="152"/>
    </location>
</feature>
<dbReference type="PANTHER" id="PTHR43060">
    <property type="entry name" value="3-HYDROXYISOBUTYRATE DEHYDROGENASE-LIKE 1, MITOCHONDRIAL-RELATED"/>
    <property type="match status" value="1"/>
</dbReference>
<dbReference type="SUPFAM" id="SSF48179">
    <property type="entry name" value="6-phosphogluconate dehydrogenase C-terminal domain-like"/>
    <property type="match status" value="1"/>
</dbReference>
<dbReference type="AlphaFoldDB" id="A0A1H5AHF2"/>
<evidence type="ECO:0000259" key="4">
    <source>
        <dbReference type="Pfam" id="PF03446"/>
    </source>
</evidence>
<dbReference type="InterPro" id="IPR036291">
    <property type="entry name" value="NAD(P)-bd_dom_sf"/>
</dbReference>
<dbReference type="InterPro" id="IPR015815">
    <property type="entry name" value="HIBADH-related"/>
</dbReference>
<evidence type="ECO:0000313" key="6">
    <source>
        <dbReference type="EMBL" id="SED41318.1"/>
    </source>
</evidence>
<dbReference type="SUPFAM" id="SSF51735">
    <property type="entry name" value="NAD(P)-binding Rossmann-fold domains"/>
    <property type="match status" value="1"/>
</dbReference>